<dbReference type="GO" id="GO:0005886">
    <property type="term" value="C:plasma membrane"/>
    <property type="evidence" value="ECO:0007669"/>
    <property type="project" value="UniProtKB-SubCell"/>
</dbReference>
<feature type="transmembrane region" description="Helical" evidence="8">
    <location>
        <begin position="125"/>
        <end position="145"/>
    </location>
</feature>
<keyword evidence="10" id="KW-1185">Reference proteome</keyword>
<keyword evidence="4" id="KW-1003">Cell membrane</keyword>
<name>A0A919VHB5_9CLOT</name>
<feature type="transmembrane region" description="Helical" evidence="8">
    <location>
        <begin position="166"/>
        <end position="188"/>
    </location>
</feature>
<dbReference type="PANTHER" id="PTHR36838:SF1">
    <property type="entry name" value="SLR1864 PROTEIN"/>
    <property type="match status" value="1"/>
</dbReference>
<dbReference type="InterPro" id="IPR038770">
    <property type="entry name" value="Na+/solute_symporter_sf"/>
</dbReference>
<comment type="caution">
    <text evidence="9">The sequence shown here is derived from an EMBL/GenBank/DDBJ whole genome shotgun (WGS) entry which is preliminary data.</text>
</comment>
<feature type="transmembrane region" description="Helical" evidence="8">
    <location>
        <begin position="279"/>
        <end position="302"/>
    </location>
</feature>
<evidence type="ECO:0000256" key="2">
    <source>
        <dbReference type="ARBA" id="ARBA00010145"/>
    </source>
</evidence>
<evidence type="ECO:0000313" key="9">
    <source>
        <dbReference type="EMBL" id="GIM30225.1"/>
    </source>
</evidence>
<evidence type="ECO:0000256" key="8">
    <source>
        <dbReference type="SAM" id="Phobius"/>
    </source>
</evidence>
<reference evidence="9" key="1">
    <citation type="submission" date="2021-03" db="EMBL/GenBank/DDBJ databases">
        <title>Taxonomic study of Clostridium polyendosporum from meadow-gley soil under rice.</title>
        <authorList>
            <person name="Kobayashi H."/>
            <person name="Tanizawa Y."/>
            <person name="Yagura M."/>
        </authorList>
    </citation>
    <scope>NUCLEOTIDE SEQUENCE</scope>
    <source>
        <strain evidence="9">JCM 30710</strain>
    </source>
</reference>
<evidence type="ECO:0000256" key="4">
    <source>
        <dbReference type="ARBA" id="ARBA00022475"/>
    </source>
</evidence>
<keyword evidence="7 8" id="KW-0472">Membrane</keyword>
<feature type="transmembrane region" description="Helical" evidence="8">
    <location>
        <begin position="66"/>
        <end position="85"/>
    </location>
</feature>
<dbReference type="Pfam" id="PF03547">
    <property type="entry name" value="Mem_trans"/>
    <property type="match status" value="1"/>
</dbReference>
<accession>A0A919VHB5</accession>
<feature type="transmembrane region" description="Helical" evidence="8">
    <location>
        <begin position="36"/>
        <end position="54"/>
    </location>
</feature>
<gene>
    <name evidence="9" type="ORF">CPJCM30710_28910</name>
</gene>
<dbReference type="Gene3D" id="1.20.1530.20">
    <property type="match status" value="1"/>
</dbReference>
<dbReference type="AlphaFoldDB" id="A0A919VHB5"/>
<evidence type="ECO:0000256" key="1">
    <source>
        <dbReference type="ARBA" id="ARBA00004651"/>
    </source>
</evidence>
<dbReference type="InterPro" id="IPR004776">
    <property type="entry name" value="Mem_transp_PIN-like"/>
</dbReference>
<proteinExistence type="inferred from homology"/>
<feature type="transmembrane region" description="Helical" evidence="8">
    <location>
        <begin position="227"/>
        <end position="246"/>
    </location>
</feature>
<evidence type="ECO:0000256" key="5">
    <source>
        <dbReference type="ARBA" id="ARBA00022692"/>
    </source>
</evidence>
<evidence type="ECO:0000313" key="10">
    <source>
        <dbReference type="Proteomes" id="UP000679179"/>
    </source>
</evidence>
<dbReference type="RefSeq" id="WP_212904902.1">
    <property type="nucleotide sequence ID" value="NZ_BOPZ01000030.1"/>
</dbReference>
<sequence length="306" mass="33702">MNYFIFILTNIILPIFIQILLGYGVKKFINFSISTLAQIQFYLIIPALLFVKMYDTKLNQDIVIKVSLHSIVLFILLYVLSYVVCKLFKYKKSISSAFTNSVCLYNSGNYCLPLVQLLYNNPLALSVQILIMTVQNIVTNTVGIYSISSGNKSVKEGVLEILKVPMIYSIILALILRSLNITVWPPIWNAMDSLGDSMVPIALISLGAQLAETKCTLKIPKVYLSNFIRLIISPLIAYGIVLILGLKGIAAEVAIISSAAPTAVNSVLLAIQYDSEPDFASQAVFLSTIISPITVSFIVFLVSGKI</sequence>
<protein>
    <submittedName>
        <fullName evidence="9">Transporter</fullName>
    </submittedName>
</protein>
<comment type="similarity">
    <text evidence="2">Belongs to the auxin efflux carrier (TC 2.A.69) family.</text>
</comment>
<keyword evidence="5 8" id="KW-0812">Transmembrane</keyword>
<dbReference type="EMBL" id="BOPZ01000030">
    <property type="protein sequence ID" value="GIM30225.1"/>
    <property type="molecule type" value="Genomic_DNA"/>
</dbReference>
<evidence type="ECO:0000256" key="6">
    <source>
        <dbReference type="ARBA" id="ARBA00022989"/>
    </source>
</evidence>
<dbReference type="Proteomes" id="UP000679179">
    <property type="component" value="Unassembled WGS sequence"/>
</dbReference>
<comment type="subcellular location">
    <subcellularLocation>
        <location evidence="1">Cell membrane</location>
        <topology evidence="1">Multi-pass membrane protein</topology>
    </subcellularLocation>
</comment>
<dbReference type="GO" id="GO:0055085">
    <property type="term" value="P:transmembrane transport"/>
    <property type="evidence" value="ECO:0007669"/>
    <property type="project" value="InterPro"/>
</dbReference>
<feature type="transmembrane region" description="Helical" evidence="8">
    <location>
        <begin position="253"/>
        <end position="273"/>
    </location>
</feature>
<feature type="transmembrane region" description="Helical" evidence="8">
    <location>
        <begin position="6"/>
        <end position="24"/>
    </location>
</feature>
<organism evidence="9 10">
    <name type="scientific">Clostridium polyendosporum</name>
    <dbReference type="NCBI Taxonomy" id="69208"/>
    <lineage>
        <taxon>Bacteria</taxon>
        <taxon>Bacillati</taxon>
        <taxon>Bacillota</taxon>
        <taxon>Clostridia</taxon>
        <taxon>Eubacteriales</taxon>
        <taxon>Clostridiaceae</taxon>
        <taxon>Clostridium</taxon>
    </lineage>
</organism>
<keyword evidence="6 8" id="KW-1133">Transmembrane helix</keyword>
<keyword evidence="3" id="KW-0813">Transport</keyword>
<evidence type="ECO:0000256" key="7">
    <source>
        <dbReference type="ARBA" id="ARBA00023136"/>
    </source>
</evidence>
<evidence type="ECO:0000256" key="3">
    <source>
        <dbReference type="ARBA" id="ARBA00022448"/>
    </source>
</evidence>
<dbReference type="PANTHER" id="PTHR36838">
    <property type="entry name" value="AUXIN EFFLUX CARRIER FAMILY PROTEIN"/>
    <property type="match status" value="1"/>
</dbReference>